<proteinExistence type="predicted"/>
<protein>
    <recommendedName>
        <fullName evidence="2">N-acetyltransferase domain-containing protein</fullName>
    </recommendedName>
</protein>
<evidence type="ECO:0000313" key="4">
    <source>
        <dbReference type="Proteomes" id="UP000812440"/>
    </source>
</evidence>
<dbReference type="GO" id="GO:0008080">
    <property type="term" value="F:N-acetyltransferase activity"/>
    <property type="evidence" value="ECO:0007669"/>
    <property type="project" value="InterPro"/>
</dbReference>
<feature type="non-terminal residue" evidence="3">
    <location>
        <position position="235"/>
    </location>
</feature>
<evidence type="ECO:0000313" key="3">
    <source>
        <dbReference type="EMBL" id="KAG8436170.1"/>
    </source>
</evidence>
<feature type="non-terminal residue" evidence="3">
    <location>
        <position position="1"/>
    </location>
</feature>
<comment type="caution">
    <text evidence="3">The sequence shown here is derived from an EMBL/GenBank/DDBJ whole genome shotgun (WGS) entry which is preliminary data.</text>
</comment>
<feature type="domain" description="N-acetyltransferase" evidence="2">
    <location>
        <begin position="10"/>
        <end position="152"/>
    </location>
</feature>
<sequence>VDLPLNLSLVPLHSCPKLTASCAELLNKTWPRSMGARMHSLEQSCHEFPVCLVLIGNPEGPVLGHARLCKVIRLHDSLFVESVVVRAELRGRGYGKKLMEATEKYARTRGFRNLHLTTHDKQDFYHHLGYQLAEPVQNMGNLGTLLPIDKLQCISTPVHTLLPIDKLQCISTPVHTPSSDPSLPKILPSVNPPSVPQPPPPPLPPAPPPPVSSHGLSSEYPPSPLNPDHGQLASS</sequence>
<dbReference type="PANTHER" id="PTHR13538">
    <property type="entry name" value="N-ACETYLTRANSFERASE 6"/>
    <property type="match status" value="1"/>
</dbReference>
<evidence type="ECO:0000256" key="1">
    <source>
        <dbReference type="SAM" id="MobiDB-lite"/>
    </source>
</evidence>
<dbReference type="CDD" id="cd04301">
    <property type="entry name" value="NAT_SF"/>
    <property type="match status" value="1"/>
</dbReference>
<accession>A0A8T2IYN5</accession>
<dbReference type="EMBL" id="JAACNH010000007">
    <property type="protein sequence ID" value="KAG8436170.1"/>
    <property type="molecule type" value="Genomic_DNA"/>
</dbReference>
<dbReference type="OrthoDB" id="329272at2759"/>
<dbReference type="GO" id="GO:0005737">
    <property type="term" value="C:cytoplasm"/>
    <property type="evidence" value="ECO:0007669"/>
    <property type="project" value="TreeGrafter"/>
</dbReference>
<name>A0A8T2IYN5_9PIPI</name>
<organism evidence="3 4">
    <name type="scientific">Hymenochirus boettgeri</name>
    <name type="common">Congo dwarf clawed frog</name>
    <dbReference type="NCBI Taxonomy" id="247094"/>
    <lineage>
        <taxon>Eukaryota</taxon>
        <taxon>Metazoa</taxon>
        <taxon>Chordata</taxon>
        <taxon>Craniata</taxon>
        <taxon>Vertebrata</taxon>
        <taxon>Euteleostomi</taxon>
        <taxon>Amphibia</taxon>
        <taxon>Batrachia</taxon>
        <taxon>Anura</taxon>
        <taxon>Pipoidea</taxon>
        <taxon>Pipidae</taxon>
        <taxon>Pipinae</taxon>
        <taxon>Hymenochirus</taxon>
    </lineage>
</organism>
<keyword evidence="4" id="KW-1185">Reference proteome</keyword>
<dbReference type="Proteomes" id="UP000812440">
    <property type="component" value="Chromosome 4"/>
</dbReference>
<dbReference type="InterPro" id="IPR039840">
    <property type="entry name" value="NAA80"/>
</dbReference>
<dbReference type="SUPFAM" id="SSF55729">
    <property type="entry name" value="Acyl-CoA N-acyltransferases (Nat)"/>
    <property type="match status" value="1"/>
</dbReference>
<evidence type="ECO:0000259" key="2">
    <source>
        <dbReference type="PROSITE" id="PS51186"/>
    </source>
</evidence>
<dbReference type="InterPro" id="IPR000182">
    <property type="entry name" value="GNAT_dom"/>
</dbReference>
<dbReference type="GO" id="GO:1905502">
    <property type="term" value="F:acetyl-CoA binding"/>
    <property type="evidence" value="ECO:0007669"/>
    <property type="project" value="TreeGrafter"/>
</dbReference>
<dbReference type="InterPro" id="IPR016181">
    <property type="entry name" value="Acyl_CoA_acyltransferase"/>
</dbReference>
<feature type="compositionally biased region" description="Pro residues" evidence="1">
    <location>
        <begin position="190"/>
        <end position="211"/>
    </location>
</feature>
<reference evidence="3" key="1">
    <citation type="thesis" date="2020" institute="ProQuest LLC" country="789 East Eisenhower Parkway, Ann Arbor, MI, USA">
        <title>Comparative Genomics and Chromosome Evolution.</title>
        <authorList>
            <person name="Mudd A.B."/>
        </authorList>
    </citation>
    <scope>NUCLEOTIDE SEQUENCE</scope>
    <source>
        <strain evidence="3">Female2</strain>
        <tissue evidence="3">Blood</tissue>
    </source>
</reference>
<dbReference type="Pfam" id="PF00583">
    <property type="entry name" value="Acetyltransf_1"/>
    <property type="match status" value="1"/>
</dbReference>
<dbReference type="PANTHER" id="PTHR13538:SF4">
    <property type="entry name" value="N-ALPHA-ACETYLTRANSFERASE 80"/>
    <property type="match status" value="1"/>
</dbReference>
<dbReference type="PROSITE" id="PS51186">
    <property type="entry name" value="GNAT"/>
    <property type="match status" value="1"/>
</dbReference>
<dbReference type="Gene3D" id="3.40.630.30">
    <property type="match status" value="1"/>
</dbReference>
<gene>
    <name evidence="3" type="ORF">GDO86_007320</name>
</gene>
<dbReference type="AlphaFoldDB" id="A0A8T2IYN5"/>
<feature type="region of interest" description="Disordered" evidence="1">
    <location>
        <begin position="174"/>
        <end position="235"/>
    </location>
</feature>